<dbReference type="GO" id="GO:0003942">
    <property type="term" value="F:N-acetyl-gamma-glutamyl-phosphate reductase activity"/>
    <property type="evidence" value="ECO:0007669"/>
    <property type="project" value="UniProtKB-UniRule"/>
</dbReference>
<dbReference type="RefSeq" id="WP_073475595.1">
    <property type="nucleotide sequence ID" value="NZ_FQZU01000010.1"/>
</dbReference>
<evidence type="ECO:0000256" key="1">
    <source>
        <dbReference type="ARBA" id="ARBA00004862"/>
    </source>
</evidence>
<dbReference type="GO" id="GO:0006526">
    <property type="term" value="P:L-arginine biosynthetic process"/>
    <property type="evidence" value="ECO:0007669"/>
    <property type="project" value="UniProtKB-UniRule"/>
</dbReference>
<dbReference type="AlphaFoldDB" id="A0A1M6LGG0"/>
<dbReference type="NCBIfam" id="TIGR01850">
    <property type="entry name" value="argC"/>
    <property type="match status" value="1"/>
</dbReference>
<keyword evidence="11" id="KW-1185">Reference proteome</keyword>
<comment type="catalytic activity">
    <reaction evidence="6 7">
        <text>N-acetyl-L-glutamate 5-semialdehyde + phosphate + NADP(+) = N-acetyl-L-glutamyl 5-phosphate + NADPH + H(+)</text>
        <dbReference type="Rhea" id="RHEA:21588"/>
        <dbReference type="ChEBI" id="CHEBI:15378"/>
        <dbReference type="ChEBI" id="CHEBI:29123"/>
        <dbReference type="ChEBI" id="CHEBI:43474"/>
        <dbReference type="ChEBI" id="CHEBI:57783"/>
        <dbReference type="ChEBI" id="CHEBI:57936"/>
        <dbReference type="ChEBI" id="CHEBI:58349"/>
        <dbReference type="EC" id="1.2.1.38"/>
    </reaction>
</comment>
<dbReference type="UniPathway" id="UPA00068">
    <property type="reaction ID" value="UER00108"/>
</dbReference>
<dbReference type="Gene3D" id="3.30.360.10">
    <property type="entry name" value="Dihydrodipicolinate Reductase, domain 2"/>
    <property type="match status" value="1"/>
</dbReference>
<comment type="subcellular location">
    <subcellularLocation>
        <location evidence="7">Cytoplasm</location>
    </subcellularLocation>
</comment>
<proteinExistence type="inferred from homology"/>
<dbReference type="InterPro" id="IPR050085">
    <property type="entry name" value="AGPR"/>
</dbReference>
<dbReference type="CDD" id="cd23934">
    <property type="entry name" value="AGPR_1_C"/>
    <property type="match status" value="1"/>
</dbReference>
<dbReference type="InterPro" id="IPR036291">
    <property type="entry name" value="NAD(P)-bd_dom_sf"/>
</dbReference>
<dbReference type="STRING" id="1121393.SAMN02745216_02128"/>
<evidence type="ECO:0000256" key="5">
    <source>
        <dbReference type="ARBA" id="ARBA00023002"/>
    </source>
</evidence>
<dbReference type="SUPFAM" id="SSF55347">
    <property type="entry name" value="Glyceraldehyde-3-phosphate dehydrogenase-like, C-terminal domain"/>
    <property type="match status" value="1"/>
</dbReference>
<accession>A0A1M6LGG0</accession>
<dbReference type="EMBL" id="FQZU01000010">
    <property type="protein sequence ID" value="SHJ70266.1"/>
    <property type="molecule type" value="Genomic_DNA"/>
</dbReference>
<dbReference type="GO" id="GO:0005737">
    <property type="term" value="C:cytoplasm"/>
    <property type="evidence" value="ECO:0007669"/>
    <property type="project" value="UniProtKB-SubCell"/>
</dbReference>
<comment type="pathway">
    <text evidence="1 7">Amino-acid biosynthesis; L-arginine biosynthesis; N(2)-acetyl-L-ornithine from L-glutamate: step 3/4.</text>
</comment>
<dbReference type="GO" id="GO:0051287">
    <property type="term" value="F:NAD binding"/>
    <property type="evidence" value="ECO:0007669"/>
    <property type="project" value="InterPro"/>
</dbReference>
<dbReference type="FunFam" id="3.30.360.10:FF:000014">
    <property type="entry name" value="N-acetyl-gamma-glutamyl-phosphate reductase"/>
    <property type="match status" value="1"/>
</dbReference>
<dbReference type="GO" id="GO:0070401">
    <property type="term" value="F:NADP+ binding"/>
    <property type="evidence" value="ECO:0007669"/>
    <property type="project" value="InterPro"/>
</dbReference>
<evidence type="ECO:0000259" key="9">
    <source>
        <dbReference type="SMART" id="SM00859"/>
    </source>
</evidence>
<reference evidence="11" key="1">
    <citation type="submission" date="2016-11" db="EMBL/GenBank/DDBJ databases">
        <authorList>
            <person name="Varghese N."/>
            <person name="Submissions S."/>
        </authorList>
    </citation>
    <scope>NUCLEOTIDE SEQUENCE [LARGE SCALE GENOMIC DNA]</scope>
    <source>
        <strain evidence="11">DSM 16219</strain>
    </source>
</reference>
<evidence type="ECO:0000256" key="3">
    <source>
        <dbReference type="ARBA" id="ARBA00022605"/>
    </source>
</evidence>
<name>A0A1M6LGG0_9BACT</name>
<keyword evidence="4 7" id="KW-0521">NADP</keyword>
<dbReference type="PANTHER" id="PTHR32338:SF10">
    <property type="entry name" value="N-ACETYL-GAMMA-GLUTAMYL-PHOSPHATE REDUCTASE, CHLOROPLASTIC-RELATED"/>
    <property type="match status" value="1"/>
</dbReference>
<dbReference type="Pfam" id="PF22698">
    <property type="entry name" value="Semialdhyde_dhC_1"/>
    <property type="match status" value="1"/>
</dbReference>
<evidence type="ECO:0000256" key="8">
    <source>
        <dbReference type="PROSITE-ProRule" id="PRU10010"/>
    </source>
</evidence>
<evidence type="ECO:0000256" key="6">
    <source>
        <dbReference type="ARBA" id="ARBA00050557"/>
    </source>
</evidence>
<dbReference type="SMART" id="SM00859">
    <property type="entry name" value="Semialdhyde_dh"/>
    <property type="match status" value="1"/>
</dbReference>
<feature type="active site" evidence="7 8">
    <location>
        <position position="154"/>
    </location>
</feature>
<dbReference type="InterPro" id="IPR000534">
    <property type="entry name" value="Semialdehyde_DH_NAD-bd"/>
</dbReference>
<keyword evidence="3 7" id="KW-0028">Amino-acid biosynthesis</keyword>
<keyword evidence="2 7" id="KW-0055">Arginine biosynthesis</keyword>
<dbReference type="EC" id="1.2.1.38" evidence="7"/>
<keyword evidence="7" id="KW-0963">Cytoplasm</keyword>
<dbReference type="PROSITE" id="PS01224">
    <property type="entry name" value="ARGC"/>
    <property type="match status" value="1"/>
</dbReference>
<organism evidence="10 11">
    <name type="scientific">Desulfatibacillum alkenivorans DSM 16219</name>
    <dbReference type="NCBI Taxonomy" id="1121393"/>
    <lineage>
        <taxon>Bacteria</taxon>
        <taxon>Pseudomonadati</taxon>
        <taxon>Thermodesulfobacteriota</taxon>
        <taxon>Desulfobacteria</taxon>
        <taxon>Desulfobacterales</taxon>
        <taxon>Desulfatibacillaceae</taxon>
        <taxon>Desulfatibacillum</taxon>
    </lineage>
</organism>
<dbReference type="Proteomes" id="UP000183994">
    <property type="component" value="Unassembled WGS sequence"/>
</dbReference>
<protein>
    <recommendedName>
        <fullName evidence="7">N-acetyl-gamma-glutamyl-phosphate reductase</fullName>
        <shortName evidence="7">AGPR</shortName>
        <ecNumber evidence="7">1.2.1.38</ecNumber>
    </recommendedName>
    <alternativeName>
        <fullName evidence="7">N-acetyl-glutamate semialdehyde dehydrogenase</fullName>
        <shortName evidence="7">NAGSA dehydrogenase</shortName>
    </alternativeName>
</protein>
<keyword evidence="5 7" id="KW-0560">Oxidoreductase</keyword>
<evidence type="ECO:0000313" key="10">
    <source>
        <dbReference type="EMBL" id="SHJ70266.1"/>
    </source>
</evidence>
<dbReference type="CDD" id="cd17895">
    <property type="entry name" value="AGPR_1_N"/>
    <property type="match status" value="1"/>
</dbReference>
<comment type="similarity">
    <text evidence="7">Belongs to the NAGSA dehydrogenase family. Type 1 subfamily.</text>
</comment>
<evidence type="ECO:0000256" key="2">
    <source>
        <dbReference type="ARBA" id="ARBA00022571"/>
    </source>
</evidence>
<dbReference type="HAMAP" id="MF_00150">
    <property type="entry name" value="ArgC_type1"/>
    <property type="match status" value="1"/>
</dbReference>
<dbReference type="PANTHER" id="PTHR32338">
    <property type="entry name" value="N-ACETYL-GAMMA-GLUTAMYL-PHOSPHATE REDUCTASE, CHLOROPLASTIC-RELATED-RELATED"/>
    <property type="match status" value="1"/>
</dbReference>
<comment type="function">
    <text evidence="7">Catalyzes the NADPH-dependent reduction of N-acetyl-5-glutamyl phosphate to yield N-acetyl-L-glutamate 5-semialdehyde.</text>
</comment>
<dbReference type="InterPro" id="IPR023013">
    <property type="entry name" value="AGPR_AS"/>
</dbReference>
<sequence length="350" mass="37873">MTQGKTIAAAVVGATGYAGAELVRILWDHPQVELKAVTSRQYAGQAIADVFPAFQGVVPLVCEEFNAQSLGERVDVVFLALPHKLPMAIAPQLEGTNTRIVDLSADFRFNNQAAYESVYQPHTSPELMKKSVYGLCELYREEIAQASIIGNPGCYPTCSLPPLAPFIQQGLISTKGIVIDAKSGASGAGRGLSLTTQYCEMTEGFSAYKAAAHRHCPEMEEILSREAGRDVKITFVPHLVPMSRGMLATSYSMLEKDLDTPAALEILRDFYKDAEFVKVCADNALPRTSHVRGTNYLHMAARVDEHANRLILVSVIDNLVKGAAGQAVQNMNIMFGLAEGAGLKAVPYPV</sequence>
<dbReference type="SUPFAM" id="SSF51735">
    <property type="entry name" value="NAD(P)-binding Rossmann-fold domains"/>
    <property type="match status" value="1"/>
</dbReference>
<dbReference type="OrthoDB" id="9801289at2"/>
<feature type="domain" description="Semialdehyde dehydrogenase NAD-binding" evidence="9">
    <location>
        <begin position="8"/>
        <end position="146"/>
    </location>
</feature>
<evidence type="ECO:0000256" key="7">
    <source>
        <dbReference type="HAMAP-Rule" id="MF_00150"/>
    </source>
</evidence>
<dbReference type="Pfam" id="PF01118">
    <property type="entry name" value="Semialdhyde_dh"/>
    <property type="match status" value="1"/>
</dbReference>
<gene>
    <name evidence="7" type="primary">argC</name>
    <name evidence="10" type="ORF">SAMN02745216_02128</name>
</gene>
<dbReference type="InterPro" id="IPR000706">
    <property type="entry name" value="AGPR_type-1"/>
</dbReference>
<dbReference type="InterPro" id="IPR058924">
    <property type="entry name" value="AGPR_dimerisation_dom"/>
</dbReference>
<evidence type="ECO:0000256" key="4">
    <source>
        <dbReference type="ARBA" id="ARBA00022857"/>
    </source>
</evidence>
<dbReference type="Gene3D" id="3.40.50.720">
    <property type="entry name" value="NAD(P)-binding Rossmann-like Domain"/>
    <property type="match status" value="1"/>
</dbReference>
<evidence type="ECO:0000313" key="11">
    <source>
        <dbReference type="Proteomes" id="UP000183994"/>
    </source>
</evidence>